<accession>A0A6J6P466</accession>
<feature type="transmembrane region" description="Helical" evidence="1">
    <location>
        <begin position="138"/>
        <end position="157"/>
    </location>
</feature>
<feature type="transmembrane region" description="Helical" evidence="1">
    <location>
        <begin position="37"/>
        <end position="56"/>
    </location>
</feature>
<dbReference type="AlphaFoldDB" id="A0A6J6P466"/>
<reference evidence="2" key="1">
    <citation type="submission" date="2020-05" db="EMBL/GenBank/DDBJ databases">
        <authorList>
            <person name="Chiriac C."/>
            <person name="Salcher M."/>
            <person name="Ghai R."/>
            <person name="Kavagutti S V."/>
        </authorList>
    </citation>
    <scope>NUCLEOTIDE SEQUENCE</scope>
</reference>
<proteinExistence type="predicted"/>
<evidence type="ECO:0000313" key="2">
    <source>
        <dbReference type="EMBL" id="CAB4693142.1"/>
    </source>
</evidence>
<keyword evidence="1" id="KW-0472">Membrane</keyword>
<organism evidence="2">
    <name type="scientific">freshwater metagenome</name>
    <dbReference type="NCBI Taxonomy" id="449393"/>
    <lineage>
        <taxon>unclassified sequences</taxon>
        <taxon>metagenomes</taxon>
        <taxon>ecological metagenomes</taxon>
    </lineage>
</organism>
<sequence>MSAHTNVELARYQPIVSQTTSIVVFVFFAMPYMGNSVALYVGTVICFSPILLDRVAHRLPKHPGVAKLIPQGLAKWAYIIFSGIVAGKLLAHWVSDPTQSIRLGFLLLPLPLIAIAVLEYFVADDEDDEESSSRQTSVWMWRLTGTAVVVACVYVTVAGI</sequence>
<feature type="transmembrane region" description="Helical" evidence="1">
    <location>
        <begin position="101"/>
        <end position="123"/>
    </location>
</feature>
<keyword evidence="1" id="KW-0812">Transmembrane</keyword>
<gene>
    <name evidence="2" type="ORF">UFOPK2399_00859</name>
</gene>
<evidence type="ECO:0000256" key="1">
    <source>
        <dbReference type="SAM" id="Phobius"/>
    </source>
</evidence>
<feature type="transmembrane region" description="Helical" evidence="1">
    <location>
        <begin position="76"/>
        <end position="94"/>
    </location>
</feature>
<protein>
    <submittedName>
        <fullName evidence="2">Unannotated protein</fullName>
    </submittedName>
</protein>
<dbReference type="EMBL" id="CAEZXP010000001">
    <property type="protein sequence ID" value="CAB4693142.1"/>
    <property type="molecule type" value="Genomic_DNA"/>
</dbReference>
<name>A0A6J6P466_9ZZZZ</name>
<keyword evidence="1" id="KW-1133">Transmembrane helix</keyword>